<dbReference type="RefSeq" id="WP_141880277.1">
    <property type="nucleotide sequence ID" value="NZ_VFOM01000001.1"/>
</dbReference>
<dbReference type="Proteomes" id="UP000317998">
    <property type="component" value="Unassembled WGS sequence"/>
</dbReference>
<proteinExistence type="predicted"/>
<evidence type="ECO:0000256" key="1">
    <source>
        <dbReference type="SAM" id="Phobius"/>
    </source>
</evidence>
<feature type="transmembrane region" description="Helical" evidence="1">
    <location>
        <begin position="106"/>
        <end position="131"/>
    </location>
</feature>
<gene>
    <name evidence="2" type="ORF">FB562_1173</name>
</gene>
<dbReference type="OrthoDB" id="4991083at2"/>
<name>A0A542YJ44_9MICO</name>
<accession>A0A542YJ44</accession>
<comment type="caution">
    <text evidence="2">The sequence shown here is derived from an EMBL/GenBank/DDBJ whole genome shotgun (WGS) entry which is preliminary data.</text>
</comment>
<sequence>MSGSDFLGPLLELFSWIGLTLGAACLVVALIIRAVSGRWVETTAVVVHESGSAAARWLADDGTIHSRPLDPAEAAQLTASDDVMVFVSVVRPERMRLHRRGGGEQTLMFLALLLGGVGIVASVASFVLQLIPE</sequence>
<keyword evidence="1" id="KW-0812">Transmembrane</keyword>
<dbReference type="EMBL" id="VFOM01000001">
    <property type="protein sequence ID" value="TQL48092.1"/>
    <property type="molecule type" value="Genomic_DNA"/>
</dbReference>
<evidence type="ECO:0008006" key="4">
    <source>
        <dbReference type="Google" id="ProtNLM"/>
    </source>
</evidence>
<feature type="transmembrane region" description="Helical" evidence="1">
    <location>
        <begin position="13"/>
        <end position="32"/>
    </location>
</feature>
<evidence type="ECO:0000313" key="2">
    <source>
        <dbReference type="EMBL" id="TQL48092.1"/>
    </source>
</evidence>
<keyword evidence="1" id="KW-0472">Membrane</keyword>
<reference evidence="2 3" key="1">
    <citation type="submission" date="2019-06" db="EMBL/GenBank/DDBJ databases">
        <title>Sequencing the genomes of 1000 actinobacteria strains.</title>
        <authorList>
            <person name="Klenk H.-P."/>
        </authorList>
    </citation>
    <scope>NUCLEOTIDE SEQUENCE [LARGE SCALE GENOMIC DNA]</scope>
    <source>
        <strain evidence="2 3">DSM 26477</strain>
    </source>
</reference>
<organism evidence="2 3">
    <name type="scientific">Homoserinimonas aerilata</name>
    <dbReference type="NCBI Taxonomy" id="1162970"/>
    <lineage>
        <taxon>Bacteria</taxon>
        <taxon>Bacillati</taxon>
        <taxon>Actinomycetota</taxon>
        <taxon>Actinomycetes</taxon>
        <taxon>Micrococcales</taxon>
        <taxon>Microbacteriaceae</taxon>
        <taxon>Homoserinimonas</taxon>
    </lineage>
</organism>
<evidence type="ECO:0000313" key="3">
    <source>
        <dbReference type="Proteomes" id="UP000317998"/>
    </source>
</evidence>
<dbReference type="AlphaFoldDB" id="A0A542YJ44"/>
<keyword evidence="3" id="KW-1185">Reference proteome</keyword>
<protein>
    <recommendedName>
        <fullName evidence="4">DUF3592 domain-containing protein</fullName>
    </recommendedName>
</protein>
<keyword evidence="1" id="KW-1133">Transmembrane helix</keyword>